<feature type="repeat" description="PPR" evidence="3">
    <location>
        <begin position="608"/>
        <end position="642"/>
    </location>
</feature>
<feature type="region of interest" description="Disordered" evidence="4">
    <location>
        <begin position="345"/>
        <end position="382"/>
    </location>
</feature>
<feature type="repeat" description="PPR" evidence="3">
    <location>
        <begin position="573"/>
        <end position="607"/>
    </location>
</feature>
<dbReference type="PANTHER" id="PTHR47447">
    <property type="entry name" value="OS03G0856100 PROTEIN"/>
    <property type="match status" value="1"/>
</dbReference>
<dbReference type="EMBL" id="JBBNAE010000006">
    <property type="protein sequence ID" value="KAK9116902.1"/>
    <property type="molecule type" value="Genomic_DNA"/>
</dbReference>
<dbReference type="GO" id="GO:0008270">
    <property type="term" value="F:zinc ion binding"/>
    <property type="evidence" value="ECO:0007669"/>
    <property type="project" value="InterPro"/>
</dbReference>
<dbReference type="SUPFAM" id="SSF81901">
    <property type="entry name" value="HCP-like"/>
    <property type="match status" value="1"/>
</dbReference>
<sequence length="972" mass="108193">MSEKGIVKEPGCSSIELDGEVHQFLAGDTSHPCTNEIYKALDVIDEKLESARYIADLTQAPMVDDLSDEKQHSLRLHSERLAIAFGLLNAKPGTPIRIFKNLRVCNDCHAVTKLISKLFDVEIVVRDRARFHHFKHGFCSCKDYWLKAYASVCILVVLVDRLQANLALHDAQVEGLQQLYSANIMLRTKQIGPISQCARSFLISGSRSSKADGSSCTSSEDETFVSKGQQGSNGHVLPQKASNFVSKASGRAAGPIYSRDRIGTNVYDKVDGNVLPASVGHILPVPFSVHSSDGLIVNGDVHATVATHKNQQNSQTVVVNQSVKTSTSSAGYLSDFANYKLHDSDRSSVFPSRQDHEVDSTKSVPYSNGRPSNTKSHRGENFSKAQGQLPIIVEELDSKNHCRHDPATRLENFDSVKTADSYSSNFVEDSVGIPGATLDVQHQKKYSTRRTKRNSYSFVSTKTIPPSRQSSEARQVVECVHHTLKHLQWGPAAEKALGSLNCSLGVYQANQILKQLQDYSVAHGFFHWVKRQPGFKHDEYTYTTMIGILGRARQFNAMNKLLDEMVKDGCPPNVVTYNRLIYSYGTANYLDKAMNVFRQMQEVGCKPDRVTYCTLIDIHAKAGFFDVSLDLYRRMQEAGLSLDTFTYSVMINCLGKAGHLSDAYQLFCEMVSQGCVPSRVTYNILIALQAKARNYACALQLYRDMQAVGFHPDKVTYNIVMEVLGLCGYLEEAESLFAEMKRKNWVPDEPVYGLLVDLWGKSGNVDRAQEWYHAMLEAGLRPNVPTCNSLLSTFLRADRFSDAYHMLNNMSQFGLHPSLQTYTLLLSCCTETQSPKNMGFCLELMAVTGHPAHAFLLSMPSADPYGHNVRNHANSFLNLMHSEDRESKRGLVDAVIDFLHKSGLKEEAGSMWEVALQKNIYPDVVRRKAPPIGLSTSMLCLMELRLQLCRGRLLGSASRCLVLVLDPTGSIL</sequence>
<dbReference type="AlphaFoldDB" id="A0AAP0NR93"/>
<proteinExistence type="inferred from homology"/>
<feature type="repeat" description="PPR" evidence="3">
    <location>
        <begin position="538"/>
        <end position="572"/>
    </location>
</feature>
<dbReference type="InterPro" id="IPR002885">
    <property type="entry name" value="PPR_rpt"/>
</dbReference>
<accession>A0AAP0NR93</accession>
<organism evidence="6 7">
    <name type="scientific">Stephania japonica</name>
    <dbReference type="NCBI Taxonomy" id="461633"/>
    <lineage>
        <taxon>Eukaryota</taxon>
        <taxon>Viridiplantae</taxon>
        <taxon>Streptophyta</taxon>
        <taxon>Embryophyta</taxon>
        <taxon>Tracheophyta</taxon>
        <taxon>Spermatophyta</taxon>
        <taxon>Magnoliopsida</taxon>
        <taxon>Ranunculales</taxon>
        <taxon>Menispermaceae</taxon>
        <taxon>Menispermoideae</taxon>
        <taxon>Cissampelideae</taxon>
        <taxon>Stephania</taxon>
    </lineage>
</organism>
<dbReference type="Pfam" id="PF12854">
    <property type="entry name" value="PPR_1"/>
    <property type="match status" value="1"/>
</dbReference>
<dbReference type="InterPro" id="IPR011990">
    <property type="entry name" value="TPR-like_helical_dom_sf"/>
</dbReference>
<evidence type="ECO:0000313" key="6">
    <source>
        <dbReference type="EMBL" id="KAK9116902.1"/>
    </source>
</evidence>
<feature type="repeat" description="PPR" evidence="3">
    <location>
        <begin position="678"/>
        <end position="712"/>
    </location>
</feature>
<evidence type="ECO:0000259" key="5">
    <source>
        <dbReference type="Pfam" id="PF14432"/>
    </source>
</evidence>
<feature type="repeat" description="PPR" evidence="3">
    <location>
        <begin position="643"/>
        <end position="677"/>
    </location>
</feature>
<dbReference type="NCBIfam" id="TIGR00756">
    <property type="entry name" value="PPR"/>
    <property type="match status" value="7"/>
</dbReference>
<evidence type="ECO:0000256" key="1">
    <source>
        <dbReference type="ARBA" id="ARBA00007626"/>
    </source>
</evidence>
<feature type="domain" description="DYW" evidence="5">
    <location>
        <begin position="65"/>
        <end position="145"/>
    </location>
</feature>
<keyword evidence="7" id="KW-1185">Reference proteome</keyword>
<dbReference type="InterPro" id="IPR032867">
    <property type="entry name" value="DYW_dom"/>
</dbReference>
<feature type="repeat" description="PPR" evidence="3">
    <location>
        <begin position="783"/>
        <end position="817"/>
    </location>
</feature>
<feature type="repeat" description="PPR" evidence="3">
    <location>
        <begin position="748"/>
        <end position="782"/>
    </location>
</feature>
<evidence type="ECO:0000256" key="4">
    <source>
        <dbReference type="SAM" id="MobiDB-lite"/>
    </source>
</evidence>
<evidence type="ECO:0000256" key="2">
    <source>
        <dbReference type="ARBA" id="ARBA00022737"/>
    </source>
</evidence>
<reference evidence="6 7" key="1">
    <citation type="submission" date="2024-01" db="EMBL/GenBank/DDBJ databases">
        <title>Genome assemblies of Stephania.</title>
        <authorList>
            <person name="Yang L."/>
        </authorList>
    </citation>
    <scope>NUCLEOTIDE SEQUENCE [LARGE SCALE GENOMIC DNA]</scope>
    <source>
        <strain evidence="6">QJT</strain>
        <tissue evidence="6">Leaf</tissue>
    </source>
</reference>
<dbReference type="Gene3D" id="1.25.40.10">
    <property type="entry name" value="Tetratricopeptide repeat domain"/>
    <property type="match status" value="3"/>
</dbReference>
<evidence type="ECO:0000313" key="7">
    <source>
        <dbReference type="Proteomes" id="UP001417504"/>
    </source>
</evidence>
<comment type="caution">
    <text evidence="6">The sequence shown here is derived from an EMBL/GenBank/DDBJ whole genome shotgun (WGS) entry which is preliminary data.</text>
</comment>
<keyword evidence="2" id="KW-0677">Repeat</keyword>
<dbReference type="Proteomes" id="UP001417504">
    <property type="component" value="Unassembled WGS sequence"/>
</dbReference>
<dbReference type="Pfam" id="PF13041">
    <property type="entry name" value="PPR_2"/>
    <property type="match status" value="3"/>
</dbReference>
<feature type="compositionally biased region" description="Low complexity" evidence="4">
    <location>
        <begin position="206"/>
        <end position="215"/>
    </location>
</feature>
<feature type="compositionally biased region" description="Polar residues" evidence="4">
    <location>
        <begin position="361"/>
        <end position="374"/>
    </location>
</feature>
<dbReference type="PANTHER" id="PTHR47447:SF17">
    <property type="entry name" value="OS12G0638900 PROTEIN"/>
    <property type="match status" value="1"/>
</dbReference>
<name>A0AAP0NR93_9MAGN</name>
<comment type="similarity">
    <text evidence="1">Belongs to the PPR family. P subfamily.</text>
</comment>
<feature type="region of interest" description="Disordered" evidence="4">
    <location>
        <begin position="206"/>
        <end position="236"/>
    </location>
</feature>
<evidence type="ECO:0000256" key="3">
    <source>
        <dbReference type="PROSITE-ProRule" id="PRU00708"/>
    </source>
</evidence>
<protein>
    <recommendedName>
        <fullName evidence="5">DYW domain-containing protein</fullName>
    </recommendedName>
</protein>
<dbReference type="PROSITE" id="PS51375">
    <property type="entry name" value="PPR"/>
    <property type="match status" value="8"/>
</dbReference>
<dbReference type="Pfam" id="PF01535">
    <property type="entry name" value="PPR"/>
    <property type="match status" value="2"/>
</dbReference>
<gene>
    <name evidence="6" type="ORF">Sjap_015849</name>
</gene>
<feature type="repeat" description="PPR" evidence="3">
    <location>
        <begin position="713"/>
        <end position="747"/>
    </location>
</feature>
<dbReference type="Pfam" id="PF14432">
    <property type="entry name" value="DYW_deaminase"/>
    <property type="match status" value="1"/>
</dbReference>